<feature type="transmembrane region" description="Helical" evidence="10">
    <location>
        <begin position="337"/>
        <end position="354"/>
    </location>
</feature>
<dbReference type="GO" id="GO:0008982">
    <property type="term" value="F:protein-N(PI)-phosphohistidine-sugar phosphotransferase activity"/>
    <property type="evidence" value="ECO:0007669"/>
    <property type="project" value="InterPro"/>
</dbReference>
<evidence type="ECO:0000256" key="6">
    <source>
        <dbReference type="ARBA" id="ARBA00022692"/>
    </source>
</evidence>
<dbReference type="InterPro" id="IPR003352">
    <property type="entry name" value="PTS_EIIC"/>
</dbReference>
<evidence type="ECO:0000256" key="5">
    <source>
        <dbReference type="ARBA" id="ARBA00022683"/>
    </source>
</evidence>
<feature type="transmembrane region" description="Helical" evidence="10">
    <location>
        <begin position="283"/>
        <end position="300"/>
    </location>
</feature>
<accession>A0AAE4CPP6</accession>
<gene>
    <name evidence="12" type="ORF">JOF55_003478</name>
</gene>
<keyword evidence="3" id="KW-1003">Cell membrane</keyword>
<dbReference type="GO" id="GO:0009401">
    <property type="term" value="P:phosphoenolpyruvate-dependent sugar phosphotransferase system"/>
    <property type="evidence" value="ECO:0007669"/>
    <property type="project" value="UniProtKB-KW"/>
</dbReference>
<evidence type="ECO:0000256" key="9">
    <source>
        <dbReference type="SAM" id="MobiDB-lite"/>
    </source>
</evidence>
<dbReference type="InterPro" id="IPR050429">
    <property type="entry name" value="PTS_Glucose_EIICBA"/>
</dbReference>
<evidence type="ECO:0000313" key="12">
    <source>
        <dbReference type="EMBL" id="MDR7303297.1"/>
    </source>
</evidence>
<evidence type="ECO:0000256" key="8">
    <source>
        <dbReference type="ARBA" id="ARBA00023136"/>
    </source>
</evidence>
<dbReference type="PROSITE" id="PS51103">
    <property type="entry name" value="PTS_EIIC_TYPE_1"/>
    <property type="match status" value="1"/>
</dbReference>
<keyword evidence="13" id="KW-1185">Reference proteome</keyword>
<feature type="domain" description="PTS EIIC type-1" evidence="11">
    <location>
        <begin position="14"/>
        <end position="392"/>
    </location>
</feature>
<evidence type="ECO:0000313" key="13">
    <source>
        <dbReference type="Proteomes" id="UP001180845"/>
    </source>
</evidence>
<evidence type="ECO:0000256" key="7">
    <source>
        <dbReference type="ARBA" id="ARBA00022989"/>
    </source>
</evidence>
<feature type="compositionally biased region" description="Acidic residues" evidence="9">
    <location>
        <begin position="391"/>
        <end position="405"/>
    </location>
</feature>
<reference evidence="12" key="1">
    <citation type="submission" date="2023-07" db="EMBL/GenBank/DDBJ databases">
        <title>Sequencing the genomes of 1000 actinobacteria strains.</title>
        <authorList>
            <person name="Klenk H.-P."/>
        </authorList>
    </citation>
    <scope>NUCLEOTIDE SEQUENCE</scope>
    <source>
        <strain evidence="12">DSM 45977</strain>
    </source>
</reference>
<sequence length="448" mass="46735">MSAGTPTATSGSRSRSFALLQRFGRSLMLPIAVLPAAALPLRLGQDDLLGAIPGLDTVAGVIGAAGGALFNNLPLLFAVGVAVGMARKADGSTALAGAVGYLVLAGVLWEMTGTEAGTVYNKGPYGVLGGIIAGLAAAFLWQRYHRVKLPPYLAFFGGRRFVPIVTSLAMLATGVLLGLIYPLFDAGLTAFGKAVTGSAVTGGGIYGFVNRLLVPVGLHHIPNSVVWFLTGDYQGQRGDIARFFAGDPTAGTFMTGFFPIFMFALPAAALAIYHCAKPAQRKLVGGVMLAGALTSFLTGVTEPLEFSFIFVAWPLLLVHAGLTGTSMALVNALDVHSGFFFSAGAIDYLLNFGIATRPLWLVPIGLGYAVVYYFLFRFIITKWNLPTPGREDDDQGVQSPDEQESGEQPGTRGEASDDSEPDRTPPPGNGHAGTTGTHESDTGSAGTT</sequence>
<keyword evidence="7 10" id="KW-1133">Transmembrane helix</keyword>
<dbReference type="Pfam" id="PF02378">
    <property type="entry name" value="PTS_EIIC"/>
    <property type="match status" value="1"/>
</dbReference>
<feature type="transmembrane region" description="Helical" evidence="10">
    <location>
        <begin position="306"/>
        <end position="330"/>
    </location>
</feature>
<organism evidence="12 13">
    <name type="scientific">Haloactinomyces albus</name>
    <dbReference type="NCBI Taxonomy" id="1352928"/>
    <lineage>
        <taxon>Bacteria</taxon>
        <taxon>Bacillati</taxon>
        <taxon>Actinomycetota</taxon>
        <taxon>Actinomycetes</taxon>
        <taxon>Actinopolysporales</taxon>
        <taxon>Actinopolysporaceae</taxon>
        <taxon>Haloactinomyces</taxon>
    </lineage>
</organism>
<evidence type="ECO:0000256" key="3">
    <source>
        <dbReference type="ARBA" id="ARBA00022475"/>
    </source>
</evidence>
<name>A0AAE4CPP6_9ACTN</name>
<feature type="transmembrane region" description="Helical" evidence="10">
    <location>
        <begin position="61"/>
        <end position="86"/>
    </location>
</feature>
<evidence type="ECO:0000256" key="1">
    <source>
        <dbReference type="ARBA" id="ARBA00004651"/>
    </source>
</evidence>
<dbReference type="AlphaFoldDB" id="A0AAE4CPP6"/>
<feature type="region of interest" description="Disordered" evidence="9">
    <location>
        <begin position="389"/>
        <end position="448"/>
    </location>
</feature>
<comment type="caution">
    <text evidence="12">The sequence shown here is derived from an EMBL/GenBank/DDBJ whole genome shotgun (WGS) entry which is preliminary data.</text>
</comment>
<feature type="transmembrane region" description="Helical" evidence="10">
    <location>
        <begin position="360"/>
        <end position="380"/>
    </location>
</feature>
<dbReference type="Proteomes" id="UP001180845">
    <property type="component" value="Unassembled WGS sequence"/>
</dbReference>
<feature type="compositionally biased region" description="Polar residues" evidence="9">
    <location>
        <begin position="432"/>
        <end position="448"/>
    </location>
</feature>
<comment type="subcellular location">
    <subcellularLocation>
        <location evidence="1">Cell membrane</location>
        <topology evidence="1">Multi-pass membrane protein</topology>
    </subcellularLocation>
</comment>
<feature type="transmembrane region" description="Helical" evidence="10">
    <location>
        <begin position="256"/>
        <end position="276"/>
    </location>
</feature>
<dbReference type="InterPro" id="IPR013013">
    <property type="entry name" value="PTS_EIIC_1"/>
</dbReference>
<evidence type="ECO:0000259" key="11">
    <source>
        <dbReference type="PROSITE" id="PS51103"/>
    </source>
</evidence>
<dbReference type="PANTHER" id="PTHR30009:SF4">
    <property type="entry name" value="PTS SYSTEM N-ACETYLGLUCOSAMINE-SPECIFIC EIICBA COMPONENT"/>
    <property type="match status" value="1"/>
</dbReference>
<evidence type="ECO:0000256" key="4">
    <source>
        <dbReference type="ARBA" id="ARBA00022597"/>
    </source>
</evidence>
<keyword evidence="4" id="KW-0762">Sugar transport</keyword>
<dbReference type="EMBL" id="JAVDXW010000001">
    <property type="protein sequence ID" value="MDR7303297.1"/>
    <property type="molecule type" value="Genomic_DNA"/>
</dbReference>
<keyword evidence="5" id="KW-0598">Phosphotransferase system</keyword>
<keyword evidence="8 10" id="KW-0472">Membrane</keyword>
<dbReference type="GO" id="GO:0005886">
    <property type="term" value="C:plasma membrane"/>
    <property type="evidence" value="ECO:0007669"/>
    <property type="project" value="UniProtKB-SubCell"/>
</dbReference>
<dbReference type="GO" id="GO:0015764">
    <property type="term" value="P:N-acetylglucosamine transport"/>
    <property type="evidence" value="ECO:0007669"/>
    <property type="project" value="TreeGrafter"/>
</dbReference>
<evidence type="ECO:0000256" key="10">
    <source>
        <dbReference type="SAM" id="Phobius"/>
    </source>
</evidence>
<dbReference type="RefSeq" id="WP_310275518.1">
    <property type="nucleotide sequence ID" value="NZ_JAVDXW010000001.1"/>
</dbReference>
<feature type="transmembrane region" description="Helical" evidence="10">
    <location>
        <begin position="23"/>
        <end position="41"/>
    </location>
</feature>
<keyword evidence="6 10" id="KW-0812">Transmembrane</keyword>
<proteinExistence type="predicted"/>
<feature type="transmembrane region" description="Helical" evidence="10">
    <location>
        <begin position="93"/>
        <end position="111"/>
    </location>
</feature>
<protein>
    <submittedName>
        <fullName evidence="12">PTS system N-acetylglucosamine-specific IIC component</fullName>
    </submittedName>
</protein>
<feature type="transmembrane region" description="Helical" evidence="10">
    <location>
        <begin position="123"/>
        <end position="141"/>
    </location>
</feature>
<evidence type="ECO:0000256" key="2">
    <source>
        <dbReference type="ARBA" id="ARBA00022448"/>
    </source>
</evidence>
<dbReference type="PANTHER" id="PTHR30009">
    <property type="entry name" value="CYTOCHROME C-TYPE SYNTHESIS PROTEIN AND PTS TRANSMEMBRANE COMPONENT"/>
    <property type="match status" value="1"/>
</dbReference>
<dbReference type="GO" id="GO:0090563">
    <property type="term" value="F:protein-phosphocysteine-sugar phosphotransferase activity"/>
    <property type="evidence" value="ECO:0007669"/>
    <property type="project" value="TreeGrafter"/>
</dbReference>
<keyword evidence="2" id="KW-0813">Transport</keyword>
<feature type="transmembrane region" description="Helical" evidence="10">
    <location>
        <begin position="161"/>
        <end position="184"/>
    </location>
</feature>